<evidence type="ECO:0000313" key="3">
    <source>
        <dbReference type="Proteomes" id="UP000230069"/>
    </source>
</evidence>
<evidence type="ECO:0000313" key="2">
    <source>
        <dbReference type="EMBL" id="PIA60806.1"/>
    </source>
</evidence>
<feature type="transmembrane region" description="Helical" evidence="1">
    <location>
        <begin position="50"/>
        <end position="71"/>
    </location>
</feature>
<protein>
    <submittedName>
        <fullName evidence="2">Uncharacterized protein</fullName>
    </submittedName>
</protein>
<keyword evidence="1" id="KW-0472">Membrane</keyword>
<proteinExistence type="predicted"/>
<keyword evidence="3" id="KW-1185">Reference proteome</keyword>
<evidence type="ECO:0000256" key="1">
    <source>
        <dbReference type="SAM" id="Phobius"/>
    </source>
</evidence>
<organism evidence="2 3">
    <name type="scientific">Aquilegia coerulea</name>
    <name type="common">Rocky mountain columbine</name>
    <dbReference type="NCBI Taxonomy" id="218851"/>
    <lineage>
        <taxon>Eukaryota</taxon>
        <taxon>Viridiplantae</taxon>
        <taxon>Streptophyta</taxon>
        <taxon>Embryophyta</taxon>
        <taxon>Tracheophyta</taxon>
        <taxon>Spermatophyta</taxon>
        <taxon>Magnoliopsida</taxon>
        <taxon>Ranunculales</taxon>
        <taxon>Ranunculaceae</taxon>
        <taxon>Thalictroideae</taxon>
        <taxon>Aquilegia</taxon>
    </lineage>
</organism>
<reference evidence="2 3" key="1">
    <citation type="submission" date="2017-09" db="EMBL/GenBank/DDBJ databases">
        <title>WGS assembly of Aquilegia coerulea Goldsmith.</title>
        <authorList>
            <person name="Hodges S."/>
            <person name="Kramer E."/>
            <person name="Nordborg M."/>
            <person name="Tomkins J."/>
            <person name="Borevitz J."/>
            <person name="Derieg N."/>
            <person name="Yan J."/>
            <person name="Mihaltcheva S."/>
            <person name="Hayes R.D."/>
            <person name="Rokhsar D."/>
        </authorList>
    </citation>
    <scope>NUCLEOTIDE SEQUENCE [LARGE SCALE GENOMIC DNA]</scope>
    <source>
        <strain evidence="3">cv. Goldsmith</strain>
    </source>
</reference>
<dbReference type="Proteomes" id="UP000230069">
    <property type="component" value="Unassembled WGS sequence"/>
</dbReference>
<keyword evidence="1" id="KW-0812">Transmembrane</keyword>
<dbReference type="AlphaFoldDB" id="A0A2G5EYL3"/>
<dbReference type="InParanoid" id="A0A2G5EYL3"/>
<gene>
    <name evidence="2" type="ORF">AQUCO_00300376v1</name>
</gene>
<name>A0A2G5EYL3_AQUCA</name>
<feature type="transmembrane region" description="Helical" evidence="1">
    <location>
        <begin position="12"/>
        <end position="30"/>
    </location>
</feature>
<keyword evidence="1" id="KW-1133">Transmembrane helix</keyword>
<accession>A0A2G5EYL3</accession>
<sequence>MCQMGRTQLITSLKPFSSSLFSSHIFLSFPRVMTVLEVDFQVLVELDIKGMPTVLVGILVLDFLDAVMLALPKKNVMKAIQKA</sequence>
<dbReference type="EMBL" id="KZ305020">
    <property type="protein sequence ID" value="PIA60806.1"/>
    <property type="molecule type" value="Genomic_DNA"/>
</dbReference>